<evidence type="ECO:0000313" key="7">
    <source>
        <dbReference type="Proteomes" id="UP000064844"/>
    </source>
</evidence>
<feature type="compositionally biased region" description="Gly residues" evidence="3">
    <location>
        <begin position="285"/>
        <end position="295"/>
    </location>
</feature>
<evidence type="ECO:0000313" key="6">
    <source>
        <dbReference type="EMBL" id="ALP92948.1"/>
    </source>
</evidence>
<reference evidence="7" key="2">
    <citation type="submission" date="2015-04" db="EMBL/GenBank/DDBJ databases">
        <title>A butyrogenic pathway from the amino acid lysine in a human gut commensal.</title>
        <authorList>
            <person name="de Vos W.M."/>
            <person name="Bui N.T.P."/>
            <person name="Plugge C.M."/>
            <person name="Ritari J."/>
        </authorList>
    </citation>
    <scope>NUCLEOTIDE SEQUENCE [LARGE SCALE GENOMIC DNA]</scope>
    <source>
        <strain evidence="7">AF211</strain>
    </source>
</reference>
<feature type="region of interest" description="Disordered" evidence="3">
    <location>
        <begin position="268"/>
        <end position="296"/>
    </location>
</feature>
<dbReference type="PROSITE" id="PS51272">
    <property type="entry name" value="SLH"/>
    <property type="match status" value="3"/>
</dbReference>
<dbReference type="PANTHER" id="PTHR43308">
    <property type="entry name" value="OUTER MEMBRANE PROTEIN ALPHA-RELATED"/>
    <property type="match status" value="1"/>
</dbReference>
<keyword evidence="4" id="KW-0812">Transmembrane</keyword>
<dbReference type="KEGG" id="ibu:IB211_00553"/>
<dbReference type="InterPro" id="IPR013378">
    <property type="entry name" value="InlB-like_B-rpt"/>
</dbReference>
<sequence>MDFKRRTSSVIPAMAGMTEDVLRHSRHGGNDSPLRTNPKHMRGAGKLRNLSQRIRKGLASLLAAVMLLGLLPLGAFAAESSSFTDVEGHWGAASIAKAVDAGLFTGIDETTFDPDGGMTRAMFVTVLSRAAEKLGGKAVDAAGESFTDVAGDAWYAVAVAWGVKAGLVSGYGDGRFGPDDLVTREQMCTFLARFLQYMGYDLSAYTPTGTFADDASISAWAKESVYLAQALGLVQGVGDNAFDPMSTATRAAVAAIMARLLDKAAELAGPETPVPTPTPTPTPSGGSGGGGGGGSSSKTALTGVYLLRDAVDVTGLAVRSGDVLYPYASPSGAVYTIRWLVSGVEKSTEALYTVSAMDVGRAIAAEITGTGSYKGTVTSAPTGTVAAVVDPSETDPDKAPVVIAPDANYMDADGRSVTVPADASLTLSVAKSDEEAPEEETTKIEAKIQEQFADAEVDVAVVPVDVDLTLVTTVDGETTETVVHPVGKTTVTLSREALGLPADADMKLYTFLASHTNKTGEEETVTGELVTVDGVEYVRFVLNGLSRIYIGNVPPLTVTFDTDGGNEIPSQKVKLGGYAVRPEPPVKAGWLFAGWDHDLTTENIIKDIKVTATWVKGSTVGDGQFSGKWGVADADENITDVEKPEEIAEPTVSNGTVTLRLDRAVTYTANLRYVLHVEPVAGTVRAAVGPTAEAAMLSTDLKDVSDAFPGLVAEVTDAEGKVMVSSETLYIKWTDAEGKVLDLQSARLVVRDGDNVPGNYDTQTRTETKDVNRGLGQVEFYLTGGKDSTGAAIPDYVGAVNGYLNDFTVDGEKSYRLDLYASFYESFWPGDSQEEYTEHNYSGVKAVITPFEGERFSAVPTVSAWTYDNLTDEEAEYAVTAALQDGNIILTAAKPAENISELYIDLTLDGVQQNISFDFSGVRTESTHISVETWAEAVAALNGAEYTNVTYTGAEDATLTSALTLRPEKHLSIREASLTIGSGGVLTLQGNADEAANVYLQKGNLTVADGGKLTTNSQSETQNRYYNASVSAEEGVAVADGGVIEVPEYGYLRVYGRSGGVTLAQGGAIRSQCVLYFDRDPEAAGENVFAGAVTISGQRGRVEVNDGLTIASTGSVVSSAGHRNFGFEVYGGLTVEAGGLVESSATRTVISGKSYNYGTIKVASGTLYLQNTGYSVYNMGEISVSGGAVLNAAGTVVVNTGSMTGSGTLQLGELDDITDYDNGIEYVELGLDWSDRTPASYDRYQFVRDPAATVEVVYFIGALSNQDGGACGLTVQE</sequence>
<comment type="subcellular location">
    <subcellularLocation>
        <location evidence="1">Cell envelope</location>
    </subcellularLocation>
</comment>
<proteinExistence type="predicted"/>
<feature type="transmembrane region" description="Helical" evidence="4">
    <location>
        <begin position="58"/>
        <end position="78"/>
    </location>
</feature>
<reference evidence="6 7" key="1">
    <citation type="journal article" date="2015" name="Nat. Commun.">
        <title>Production of butyrate from lysine and the Amadori product fructoselysine by a human gut commensal.</title>
        <authorList>
            <person name="Bui T.P."/>
            <person name="Ritari J."/>
            <person name="Boeren S."/>
            <person name="de Waard P."/>
            <person name="Plugge C.M."/>
            <person name="de Vos W.M."/>
        </authorList>
    </citation>
    <scope>NUCLEOTIDE SEQUENCE [LARGE SCALE GENOMIC DNA]</scope>
    <source>
        <strain evidence="6 7">AF211</strain>
    </source>
</reference>
<dbReference type="Pfam" id="PF00395">
    <property type="entry name" value="SLH"/>
    <property type="match status" value="3"/>
</dbReference>
<dbReference type="Gene3D" id="2.60.40.4270">
    <property type="entry name" value="Listeria-Bacteroides repeat domain"/>
    <property type="match status" value="1"/>
</dbReference>
<evidence type="ECO:0000256" key="1">
    <source>
        <dbReference type="ARBA" id="ARBA00004196"/>
    </source>
</evidence>
<dbReference type="GO" id="GO:0030313">
    <property type="term" value="C:cell envelope"/>
    <property type="evidence" value="ECO:0007669"/>
    <property type="project" value="UniProtKB-SubCell"/>
</dbReference>
<dbReference type="Proteomes" id="UP000064844">
    <property type="component" value="Chromosome"/>
</dbReference>
<feature type="domain" description="SLH" evidence="5">
    <location>
        <begin position="208"/>
        <end position="271"/>
    </location>
</feature>
<feature type="compositionally biased region" description="Pro residues" evidence="3">
    <location>
        <begin position="272"/>
        <end position="282"/>
    </location>
</feature>
<dbReference type="EMBL" id="CP011307">
    <property type="protein sequence ID" value="ALP92948.1"/>
    <property type="molecule type" value="Genomic_DNA"/>
</dbReference>
<dbReference type="PANTHER" id="PTHR43308:SF5">
    <property type="entry name" value="S-LAYER PROTEIN _ PEPTIDOGLYCAN ENDO-BETA-N-ACETYLGLUCOSAMINIDASE"/>
    <property type="match status" value="1"/>
</dbReference>
<dbReference type="InterPro" id="IPR051465">
    <property type="entry name" value="Cell_Envelope_Struct_Comp"/>
</dbReference>
<dbReference type="InterPro" id="IPR001119">
    <property type="entry name" value="SLH_dom"/>
</dbReference>
<feature type="domain" description="SLH" evidence="5">
    <location>
        <begin position="142"/>
        <end position="205"/>
    </location>
</feature>
<evidence type="ECO:0000259" key="5">
    <source>
        <dbReference type="PROSITE" id="PS51272"/>
    </source>
</evidence>
<evidence type="ECO:0000256" key="3">
    <source>
        <dbReference type="SAM" id="MobiDB-lite"/>
    </source>
</evidence>
<name>A0A0S2W0V9_9FIRM</name>
<dbReference type="STRING" id="1297617.IB211_00553"/>
<dbReference type="AlphaFoldDB" id="A0A0S2W0V9"/>
<keyword evidence="7" id="KW-1185">Reference proteome</keyword>
<dbReference type="PATRIC" id="fig|1297617.4.peg.562"/>
<evidence type="ECO:0000256" key="2">
    <source>
        <dbReference type="ARBA" id="ARBA00022737"/>
    </source>
</evidence>
<accession>A0A0S2W0V9</accession>
<keyword evidence="2" id="KW-0677">Repeat</keyword>
<dbReference type="InterPro" id="IPR042229">
    <property type="entry name" value="Listeria/Bacterioides_rpt_sf"/>
</dbReference>
<gene>
    <name evidence="6" type="ORF">IB211_00553</name>
</gene>
<evidence type="ECO:0000256" key="4">
    <source>
        <dbReference type="SAM" id="Phobius"/>
    </source>
</evidence>
<organism evidence="6 7">
    <name type="scientific">Intestinimonas butyriciproducens</name>
    <dbReference type="NCBI Taxonomy" id="1297617"/>
    <lineage>
        <taxon>Bacteria</taxon>
        <taxon>Bacillati</taxon>
        <taxon>Bacillota</taxon>
        <taxon>Clostridia</taxon>
        <taxon>Eubacteriales</taxon>
        <taxon>Intestinimonas</taxon>
    </lineage>
</organism>
<feature type="region of interest" description="Disordered" evidence="3">
    <location>
        <begin position="23"/>
        <end position="42"/>
    </location>
</feature>
<protein>
    <recommendedName>
        <fullName evidence="5">SLH domain-containing protein</fullName>
    </recommendedName>
</protein>
<keyword evidence="4" id="KW-0472">Membrane</keyword>
<keyword evidence="4" id="KW-1133">Transmembrane helix</keyword>
<dbReference type="Pfam" id="PF09479">
    <property type="entry name" value="Flg_new"/>
    <property type="match status" value="1"/>
</dbReference>
<feature type="domain" description="SLH" evidence="5">
    <location>
        <begin position="78"/>
        <end position="141"/>
    </location>
</feature>